<proteinExistence type="predicted"/>
<keyword evidence="2" id="KW-1185">Reference proteome</keyword>
<protein>
    <submittedName>
        <fullName evidence="1">Uncharacterized protein</fullName>
    </submittedName>
</protein>
<evidence type="ECO:0000313" key="2">
    <source>
        <dbReference type="Proteomes" id="UP000293547"/>
    </source>
</evidence>
<evidence type="ECO:0000313" key="1">
    <source>
        <dbReference type="EMBL" id="KAB2099165.1"/>
    </source>
</evidence>
<reference evidence="1 2" key="1">
    <citation type="journal article" date="2019" name="bioRxiv">
        <title>Genomics, evolutionary history and diagnostics of the Alternaria alternata species group including apple and Asian pear pathotypes.</title>
        <authorList>
            <person name="Armitage A.D."/>
            <person name="Cockerton H.M."/>
            <person name="Sreenivasaprasad S."/>
            <person name="Woodhall J.W."/>
            <person name="Lane C.R."/>
            <person name="Harrison R.J."/>
            <person name="Clarkson J.P."/>
        </authorList>
    </citation>
    <scope>NUCLEOTIDE SEQUENCE [LARGE SCALE GENOMIC DNA]</scope>
    <source>
        <strain evidence="1 2">FERA 650</strain>
    </source>
</reference>
<name>A0ACB6F429_9PLEO</name>
<dbReference type="Proteomes" id="UP000293547">
    <property type="component" value="Unassembled WGS sequence"/>
</dbReference>
<organism evidence="1 2">
    <name type="scientific">Alternaria gaisen</name>
    <dbReference type="NCBI Taxonomy" id="167740"/>
    <lineage>
        <taxon>Eukaryota</taxon>
        <taxon>Fungi</taxon>
        <taxon>Dikarya</taxon>
        <taxon>Ascomycota</taxon>
        <taxon>Pezizomycotina</taxon>
        <taxon>Dothideomycetes</taxon>
        <taxon>Pleosporomycetidae</taxon>
        <taxon>Pleosporales</taxon>
        <taxon>Pleosporineae</taxon>
        <taxon>Pleosporaceae</taxon>
        <taxon>Alternaria</taxon>
        <taxon>Alternaria sect. Alternaria</taxon>
    </lineage>
</organism>
<dbReference type="EMBL" id="PDWZ02000019">
    <property type="protein sequence ID" value="KAB2099165.1"/>
    <property type="molecule type" value="Genomic_DNA"/>
</dbReference>
<accession>A0ACB6F429</accession>
<gene>
    <name evidence="1" type="ORF">AG0111_0g12681</name>
</gene>
<comment type="caution">
    <text evidence="1">The sequence shown here is derived from an EMBL/GenBank/DDBJ whole genome shotgun (WGS) entry which is preliminary data.</text>
</comment>
<sequence length="111" mass="12911">MEQEAITTTNESNSPLLCLPGEIRNRIYELAFRGENITRNALLKTCKQIEYEAKPIFYSNLTVSFGQKWNLPRMVRRVEPEMLNKITSACSSAVILFGRFQYAKFLPRLKY</sequence>